<organism evidence="1 2">
    <name type="scientific">Coemansia aciculifera</name>
    <dbReference type="NCBI Taxonomy" id="417176"/>
    <lineage>
        <taxon>Eukaryota</taxon>
        <taxon>Fungi</taxon>
        <taxon>Fungi incertae sedis</taxon>
        <taxon>Zoopagomycota</taxon>
        <taxon>Kickxellomycotina</taxon>
        <taxon>Kickxellomycetes</taxon>
        <taxon>Kickxellales</taxon>
        <taxon>Kickxellaceae</taxon>
        <taxon>Coemansia</taxon>
    </lineage>
</organism>
<protein>
    <submittedName>
        <fullName evidence="1">Uncharacterized protein</fullName>
    </submittedName>
</protein>
<evidence type="ECO:0000313" key="1">
    <source>
        <dbReference type="EMBL" id="KAJ2893378.1"/>
    </source>
</evidence>
<reference evidence="1" key="1">
    <citation type="submission" date="2022-07" db="EMBL/GenBank/DDBJ databases">
        <title>Phylogenomic reconstructions and comparative analyses of Kickxellomycotina fungi.</title>
        <authorList>
            <person name="Reynolds N.K."/>
            <person name="Stajich J.E."/>
            <person name="Barry K."/>
            <person name="Grigoriev I.V."/>
            <person name="Crous P."/>
            <person name="Smith M.E."/>
        </authorList>
    </citation>
    <scope>NUCLEOTIDE SEQUENCE</scope>
    <source>
        <strain evidence="1">CBS 190363</strain>
    </source>
</reference>
<name>A0ACC1M3U2_9FUNG</name>
<keyword evidence="2" id="KW-1185">Reference proteome</keyword>
<sequence length="547" mass="59743">MDGSNPATAAIIALVLPYLNKKTFASCKTLNKAWLALTTLHSTRSLDCHVLRLPLRIMHFRRKGLLNLVRSLTVDISYLEGFVSAPMYERRINDAVALLQSAPVNVRHIKIHMPGASTTLTNAEIRFGSMAFSMLLHALPNLTSLDLSECPVALLAAAQRLDHPFAHLTRLQNIRWFSLGSNDMSSAAELHRLVSANHRTLTGLSGKSDITDRTLIALSNAPRFARLDASGSGISDDALLALIRARGAGLHELVLSDCTRLTKRSIAHLSPKALPRLAVLDLYNIMVTTDAYQRLFNFGTRWPYLRDLKLKAAIPDTAPREDLLVNDDILDAIGRNCPRLASLRLFGCHGITDNGLSSILGNLGYLRELVVMHSASDPVAPEGNDTEQGDAPTTHATEGGRGGPVAMSPRPDNTTNGLLLSLPSISDIWADIPSLPSNAIPNNDHAQVRHITDSPATSTPNTPTLSSGPRRNSNGQRVFTSHALCKGVRSNRFNLLNLDMEYDSVCAAHLAKLSHLHVLCGRLITRHAKSLIESQFPQCKMMVWNID</sequence>
<proteinExistence type="predicted"/>
<comment type="caution">
    <text evidence="1">The sequence shown here is derived from an EMBL/GenBank/DDBJ whole genome shotgun (WGS) entry which is preliminary data.</text>
</comment>
<accession>A0ACC1M3U2</accession>
<gene>
    <name evidence="1" type="ORF">IWW38_002876</name>
</gene>
<dbReference type="Proteomes" id="UP001139981">
    <property type="component" value="Unassembled WGS sequence"/>
</dbReference>
<dbReference type="EMBL" id="JANBVB010000552">
    <property type="protein sequence ID" value="KAJ2893378.1"/>
    <property type="molecule type" value="Genomic_DNA"/>
</dbReference>
<evidence type="ECO:0000313" key="2">
    <source>
        <dbReference type="Proteomes" id="UP001139981"/>
    </source>
</evidence>